<gene>
    <name evidence="1" type="ORF">EOD39_14825</name>
</gene>
<organism evidence="1 2">
    <name type="scientific">Acipenser ruthenus</name>
    <name type="common">Sterlet sturgeon</name>
    <dbReference type="NCBI Taxonomy" id="7906"/>
    <lineage>
        <taxon>Eukaryota</taxon>
        <taxon>Metazoa</taxon>
        <taxon>Chordata</taxon>
        <taxon>Craniata</taxon>
        <taxon>Vertebrata</taxon>
        <taxon>Euteleostomi</taxon>
        <taxon>Actinopterygii</taxon>
        <taxon>Chondrostei</taxon>
        <taxon>Acipenseriformes</taxon>
        <taxon>Acipenseridae</taxon>
        <taxon>Acipenser</taxon>
    </lineage>
</organism>
<evidence type="ECO:0000313" key="1">
    <source>
        <dbReference type="EMBL" id="RXM97117.1"/>
    </source>
</evidence>
<evidence type="ECO:0000313" key="2">
    <source>
        <dbReference type="Proteomes" id="UP000289886"/>
    </source>
</evidence>
<protein>
    <submittedName>
        <fullName evidence="1">Uncharacterized protein</fullName>
    </submittedName>
</protein>
<keyword evidence="2" id="KW-1185">Reference proteome</keyword>
<sequence>MVLSHRFSNAAILDAISSLRSEINSAVVAFQSRADSLTKRWSDLDQRASQWSDATVALESEVWKLSAEERAAFDDVKRMLHERPDVKYGLLFPAQFQLSHNGLERFFTTLEDAVSYIKLHIISKTPVTTA</sequence>
<dbReference type="EMBL" id="SCEB01001252">
    <property type="protein sequence ID" value="RXM97117.1"/>
    <property type="molecule type" value="Genomic_DNA"/>
</dbReference>
<proteinExistence type="predicted"/>
<reference evidence="1 2" key="1">
    <citation type="submission" date="2019-01" db="EMBL/GenBank/DDBJ databases">
        <title>Draft Genome and Complete Hox-Cluster Characterization of the Sterlet Sturgeon (Acipenser ruthenus).</title>
        <authorList>
            <person name="Wei Q."/>
        </authorList>
    </citation>
    <scope>NUCLEOTIDE SEQUENCE [LARGE SCALE GENOMIC DNA]</scope>
    <source>
        <strain evidence="1">WHYD16114868_AA</strain>
        <tissue evidence="1">Blood</tissue>
    </source>
</reference>
<dbReference type="Proteomes" id="UP000289886">
    <property type="component" value="Unassembled WGS sequence"/>
</dbReference>
<accession>A0A662YKP7</accession>
<dbReference type="AlphaFoldDB" id="A0A662YKP7"/>
<dbReference type="Gene3D" id="3.30.250.20">
    <property type="entry name" value="L1 transposable element, C-terminal domain"/>
    <property type="match status" value="1"/>
</dbReference>
<comment type="caution">
    <text evidence="1">The sequence shown here is derived from an EMBL/GenBank/DDBJ whole genome shotgun (WGS) entry which is preliminary data.</text>
</comment>
<name>A0A662YKP7_ACIRT</name>
<dbReference type="InterPro" id="IPR042566">
    <property type="entry name" value="L1_C"/>
</dbReference>